<dbReference type="SUPFAM" id="SSF56784">
    <property type="entry name" value="HAD-like"/>
    <property type="match status" value="1"/>
</dbReference>
<evidence type="ECO:0000313" key="1">
    <source>
        <dbReference type="EMBL" id="VEU60930.1"/>
    </source>
</evidence>
<dbReference type="PANTHER" id="PTHR10000:SF25">
    <property type="entry name" value="PHOSPHATASE YKRA-RELATED"/>
    <property type="match status" value="1"/>
</dbReference>
<dbReference type="InterPro" id="IPR023214">
    <property type="entry name" value="HAD_sf"/>
</dbReference>
<dbReference type="EC" id="3.1.3.-" evidence="1"/>
<dbReference type="Gene3D" id="3.40.50.1000">
    <property type="entry name" value="HAD superfamily/HAD-like"/>
    <property type="match status" value="1"/>
</dbReference>
<dbReference type="GO" id="GO:0005829">
    <property type="term" value="C:cytosol"/>
    <property type="evidence" value="ECO:0007669"/>
    <property type="project" value="TreeGrafter"/>
</dbReference>
<dbReference type="Pfam" id="PF08282">
    <property type="entry name" value="Hydrolase_3"/>
    <property type="match status" value="1"/>
</dbReference>
<dbReference type="Proteomes" id="UP000290942">
    <property type="component" value="Chromosome"/>
</dbReference>
<gene>
    <name evidence="1" type="primary">yidA_2</name>
    <name evidence="1" type="ORF">NCTC10122_00529</name>
</gene>
<dbReference type="AlphaFoldDB" id="A0A449A9R9"/>
<name>A0A449A9R9_9BACT</name>
<proteinExistence type="predicted"/>
<dbReference type="GO" id="GO:0016791">
    <property type="term" value="F:phosphatase activity"/>
    <property type="evidence" value="ECO:0007669"/>
    <property type="project" value="TreeGrafter"/>
</dbReference>
<dbReference type="Gene3D" id="3.30.1240.10">
    <property type="match status" value="1"/>
</dbReference>
<accession>A0A449A9R9</accession>
<dbReference type="InterPro" id="IPR006379">
    <property type="entry name" value="HAD-SF_hydro_IIB"/>
</dbReference>
<reference evidence="1 2" key="1">
    <citation type="submission" date="2019-01" db="EMBL/GenBank/DDBJ databases">
        <authorList>
            <consortium name="Pathogen Informatics"/>
        </authorList>
    </citation>
    <scope>NUCLEOTIDE SEQUENCE [LARGE SCALE GENOMIC DNA]</scope>
    <source>
        <strain evidence="1 2">NCTC10122</strain>
    </source>
</reference>
<sequence length="278" mass="31616">MKSELKNNIKLAAFDIDGTILPYAAPALSDTVTKMFKELKNNNIYSTLSTAREFITIGNLMDKTPDLDFFIGANGMFVYDFQNKKIIYEKTISLIDLKIIYDEVLKCEDTTGLTVTDLDWCYYSEGTHLNTWFLSPHAAKMKLFDLDTIDEEHIHIITIQTQGEEHTKRAVEYFEKVIKDNNLNVSINSYWHSGLFICPKGVTKSQTIDWLCEYLNIENSKNVIAFGDSSNDIEMVSNAAYGVAMNHSEQYLKNVANDVAGDVKNDGAYLKLKELRLI</sequence>
<organism evidence="1 2">
    <name type="scientific">Mycoplasmopsis bovigenitalium</name>
    <dbReference type="NCBI Taxonomy" id="2112"/>
    <lineage>
        <taxon>Bacteria</taxon>
        <taxon>Bacillati</taxon>
        <taxon>Mycoplasmatota</taxon>
        <taxon>Mycoplasmoidales</taxon>
        <taxon>Metamycoplasmataceae</taxon>
        <taxon>Mycoplasmopsis</taxon>
    </lineage>
</organism>
<dbReference type="PANTHER" id="PTHR10000">
    <property type="entry name" value="PHOSPHOSERINE PHOSPHATASE"/>
    <property type="match status" value="1"/>
</dbReference>
<dbReference type="InterPro" id="IPR036412">
    <property type="entry name" value="HAD-like_sf"/>
</dbReference>
<dbReference type="EMBL" id="LR214970">
    <property type="protein sequence ID" value="VEU60930.1"/>
    <property type="molecule type" value="Genomic_DNA"/>
</dbReference>
<dbReference type="NCBIfam" id="TIGR01484">
    <property type="entry name" value="HAD-SF-IIB"/>
    <property type="match status" value="1"/>
</dbReference>
<dbReference type="RefSeq" id="WP_129687793.1">
    <property type="nucleotide sequence ID" value="NZ_LR214970.1"/>
</dbReference>
<keyword evidence="1" id="KW-0378">Hydrolase</keyword>
<dbReference type="NCBIfam" id="NF045966">
    <property type="entry name" value="YcsE_rel_Pase"/>
    <property type="match status" value="1"/>
</dbReference>
<evidence type="ECO:0000313" key="2">
    <source>
        <dbReference type="Proteomes" id="UP000290942"/>
    </source>
</evidence>
<dbReference type="GO" id="GO:0000287">
    <property type="term" value="F:magnesium ion binding"/>
    <property type="evidence" value="ECO:0007669"/>
    <property type="project" value="TreeGrafter"/>
</dbReference>
<protein>
    <submittedName>
        <fullName evidence="1">HAD hydrolase, family IIB</fullName>
        <ecNumber evidence="1">3.1.3.-</ecNumber>
    </submittedName>
</protein>